<gene>
    <name evidence="3" type="ORF">DF3PB_2760002</name>
</gene>
<dbReference type="AlphaFoldDB" id="A0A380TFC6"/>
<dbReference type="SMART" id="SM00091">
    <property type="entry name" value="PAS"/>
    <property type="match status" value="1"/>
</dbReference>
<dbReference type="InterPro" id="IPR050706">
    <property type="entry name" value="Cyclic-di-GMP_PDE-like"/>
</dbReference>
<dbReference type="PANTHER" id="PTHR33121:SF79">
    <property type="entry name" value="CYCLIC DI-GMP PHOSPHODIESTERASE PDED-RELATED"/>
    <property type="match status" value="1"/>
</dbReference>
<dbReference type="CDD" id="cd01948">
    <property type="entry name" value="EAL"/>
    <property type="match status" value="1"/>
</dbReference>
<dbReference type="GO" id="GO:0071111">
    <property type="term" value="F:cyclic-guanylate-specific phosphodiesterase activity"/>
    <property type="evidence" value="ECO:0007669"/>
    <property type="project" value="InterPro"/>
</dbReference>
<dbReference type="Gene3D" id="3.20.20.450">
    <property type="entry name" value="EAL domain"/>
    <property type="match status" value="1"/>
</dbReference>
<dbReference type="CDD" id="cd00130">
    <property type="entry name" value="PAS"/>
    <property type="match status" value="1"/>
</dbReference>
<dbReference type="InterPro" id="IPR035965">
    <property type="entry name" value="PAS-like_dom_sf"/>
</dbReference>
<evidence type="ECO:0000259" key="1">
    <source>
        <dbReference type="PROSITE" id="PS50112"/>
    </source>
</evidence>
<dbReference type="PROSITE" id="PS50112">
    <property type="entry name" value="PAS"/>
    <property type="match status" value="1"/>
</dbReference>
<organism evidence="3">
    <name type="scientific">metagenome</name>
    <dbReference type="NCBI Taxonomy" id="256318"/>
    <lineage>
        <taxon>unclassified sequences</taxon>
        <taxon>metagenomes</taxon>
    </lineage>
</organism>
<sequence length="566" mass="62280">MSPLSALRVERDRFVALAFSWADLLFELDPDGRIVYAAGAVEPFLGRKNEALVGESIEKLAAPAERGLLTELLASARKRERIEGVSVRLLGERGVTPPLAIAGYQLHDLNGHFFLGLRYSAGKSRTSGFGRRPRDEESGLIDGDGFIDMVTSYLAEGESDDSRAMSLLVLPRFDDLRSRLVDAAEKELLVAIGACLKENSVNGEAAARLASDRFGVMHGPDTDVDALRAQIATLTKKADPLNQGSPVETATIDVDAEAIGDEQAIRGVVYTLNRFRNLRSSDHILDGLSNSISALARRAADDLSRLRDMINRQDFEIHFQPVLNVRSGAVNYYETLSRVSSEYGAQSIYEQVTFAEETGLITAFDLAVLQKLLKWMESNTPRNAKTCFGINVSGQSVGSLSYLAQVDRLLKASPWLRGRLLFEITESARISDPRSTNGFVQRLREQGFRVALDDFGAGAANFEYLANLEVDMIKLDGHSVIAATKARHGRAFVKALVAFAREMSVGIAAEMIEDESVLEFARDCGVQFVQGYLFGKPRRDLKAIQEGLPNQLFPERLKFNSRAAPR</sequence>
<dbReference type="SUPFAM" id="SSF141868">
    <property type="entry name" value="EAL domain-like"/>
    <property type="match status" value="1"/>
</dbReference>
<feature type="domain" description="EAL" evidence="2">
    <location>
        <begin position="299"/>
        <end position="551"/>
    </location>
</feature>
<evidence type="ECO:0000259" key="2">
    <source>
        <dbReference type="PROSITE" id="PS50883"/>
    </source>
</evidence>
<dbReference type="SUPFAM" id="SSF55785">
    <property type="entry name" value="PYP-like sensor domain (PAS domain)"/>
    <property type="match status" value="1"/>
</dbReference>
<reference evidence="3" key="1">
    <citation type="submission" date="2018-07" db="EMBL/GenBank/DDBJ databases">
        <authorList>
            <person name="Quirk P.G."/>
            <person name="Krulwich T.A."/>
        </authorList>
    </citation>
    <scope>NUCLEOTIDE SEQUENCE</scope>
</reference>
<feature type="domain" description="PAS" evidence="1">
    <location>
        <begin position="10"/>
        <end position="80"/>
    </location>
</feature>
<dbReference type="InterPro" id="IPR000014">
    <property type="entry name" value="PAS"/>
</dbReference>
<dbReference type="PANTHER" id="PTHR33121">
    <property type="entry name" value="CYCLIC DI-GMP PHOSPHODIESTERASE PDEF"/>
    <property type="match status" value="1"/>
</dbReference>
<dbReference type="InterPro" id="IPR001633">
    <property type="entry name" value="EAL_dom"/>
</dbReference>
<name>A0A380TFC6_9ZZZZ</name>
<protein>
    <submittedName>
        <fullName evidence="3">Putative diguanylate phosphodiesterase (EAL domain)</fullName>
    </submittedName>
</protein>
<dbReference type="Pfam" id="PF00563">
    <property type="entry name" value="EAL"/>
    <property type="match status" value="1"/>
</dbReference>
<dbReference type="PROSITE" id="PS50883">
    <property type="entry name" value="EAL"/>
    <property type="match status" value="1"/>
</dbReference>
<proteinExistence type="predicted"/>
<dbReference type="InterPro" id="IPR035919">
    <property type="entry name" value="EAL_sf"/>
</dbReference>
<dbReference type="Gene3D" id="3.30.450.20">
    <property type="entry name" value="PAS domain"/>
    <property type="match status" value="1"/>
</dbReference>
<evidence type="ECO:0000313" key="3">
    <source>
        <dbReference type="EMBL" id="SUS06379.1"/>
    </source>
</evidence>
<dbReference type="NCBIfam" id="TIGR00229">
    <property type="entry name" value="sensory_box"/>
    <property type="match status" value="1"/>
</dbReference>
<dbReference type="EMBL" id="UIDG01000197">
    <property type="protein sequence ID" value="SUS06379.1"/>
    <property type="molecule type" value="Genomic_DNA"/>
</dbReference>
<accession>A0A380TFC6</accession>
<dbReference type="SMART" id="SM00052">
    <property type="entry name" value="EAL"/>
    <property type="match status" value="1"/>
</dbReference>